<comment type="subcellular location">
    <subcellularLocation>
        <location evidence="1">Mitochondrion membrane</location>
        <topology evidence="1">Multi-pass membrane protein</topology>
    </subcellularLocation>
</comment>
<name>A0AAN9FMP8_CLITE</name>
<accession>A0AAN9FMP8</accession>
<dbReference type="InterPro" id="IPR049563">
    <property type="entry name" value="TXTP-like"/>
</dbReference>
<evidence type="ECO:0000313" key="10">
    <source>
        <dbReference type="Proteomes" id="UP001359559"/>
    </source>
</evidence>
<evidence type="ECO:0000313" key="9">
    <source>
        <dbReference type="EMBL" id="KAK7279282.1"/>
    </source>
</evidence>
<dbReference type="SUPFAM" id="SSF103506">
    <property type="entry name" value="Mitochondrial carrier"/>
    <property type="match status" value="1"/>
</dbReference>
<dbReference type="GO" id="GO:0005469">
    <property type="term" value="F:succinate:fumarate antiporter activity"/>
    <property type="evidence" value="ECO:0007669"/>
    <property type="project" value="TreeGrafter"/>
</dbReference>
<dbReference type="PANTHER" id="PTHR45788:SF2">
    <property type="entry name" value="SUCCINATE_FUMARATE MITOCHONDRIAL TRANSPORTER"/>
    <property type="match status" value="1"/>
</dbReference>
<gene>
    <name evidence="9" type="ORF">RJT34_24329</name>
</gene>
<comment type="caution">
    <text evidence="9">The sequence shown here is derived from an EMBL/GenBank/DDBJ whole genome shotgun (WGS) entry which is preliminary data.</text>
</comment>
<evidence type="ECO:0000256" key="6">
    <source>
        <dbReference type="ARBA" id="ARBA00022989"/>
    </source>
</evidence>
<comment type="similarity">
    <text evidence="2">Belongs to the mitochondrial carrier (TC 2.A.29) family.</text>
</comment>
<dbReference type="PANTHER" id="PTHR45788">
    <property type="entry name" value="SUCCINATE/FUMARATE MITOCHONDRIAL TRANSPORTER-RELATED"/>
    <property type="match status" value="1"/>
</dbReference>
<sequence>MRVLWNGLTPFATHLTLRYVLRMGSNAVLQSVFKDLETGKVSNPGKHLSGFGAGVLEAVLIVTPFELTVVTVVLLTMKLLGLAPEEVSS</sequence>
<dbReference type="EMBL" id="JAYKXN010000006">
    <property type="protein sequence ID" value="KAK7279282.1"/>
    <property type="molecule type" value="Genomic_DNA"/>
</dbReference>
<keyword evidence="5" id="KW-0677">Repeat</keyword>
<evidence type="ECO:0000256" key="7">
    <source>
        <dbReference type="ARBA" id="ARBA00023128"/>
    </source>
</evidence>
<evidence type="ECO:0000256" key="4">
    <source>
        <dbReference type="ARBA" id="ARBA00022692"/>
    </source>
</evidence>
<keyword evidence="4" id="KW-0812">Transmembrane</keyword>
<keyword evidence="8" id="KW-0472">Membrane</keyword>
<dbReference type="AlphaFoldDB" id="A0AAN9FMP8"/>
<protein>
    <submittedName>
        <fullName evidence="9">Uncharacterized protein</fullName>
    </submittedName>
</protein>
<keyword evidence="10" id="KW-1185">Reference proteome</keyword>
<evidence type="ECO:0000256" key="8">
    <source>
        <dbReference type="ARBA" id="ARBA00023136"/>
    </source>
</evidence>
<reference evidence="9 10" key="1">
    <citation type="submission" date="2024-01" db="EMBL/GenBank/DDBJ databases">
        <title>The genomes of 5 underutilized Papilionoideae crops provide insights into root nodulation and disease resistance.</title>
        <authorList>
            <person name="Yuan L."/>
        </authorList>
    </citation>
    <scope>NUCLEOTIDE SEQUENCE [LARGE SCALE GENOMIC DNA]</scope>
    <source>
        <strain evidence="9">LY-2023</strain>
        <tissue evidence="9">Leaf</tissue>
    </source>
</reference>
<evidence type="ECO:0000256" key="2">
    <source>
        <dbReference type="ARBA" id="ARBA00006375"/>
    </source>
</evidence>
<evidence type="ECO:0000256" key="1">
    <source>
        <dbReference type="ARBA" id="ARBA00004225"/>
    </source>
</evidence>
<keyword evidence="6" id="KW-1133">Transmembrane helix</keyword>
<dbReference type="GO" id="GO:0031966">
    <property type="term" value="C:mitochondrial membrane"/>
    <property type="evidence" value="ECO:0007669"/>
    <property type="project" value="UniProtKB-SubCell"/>
</dbReference>
<evidence type="ECO:0000256" key="5">
    <source>
        <dbReference type="ARBA" id="ARBA00022737"/>
    </source>
</evidence>
<dbReference type="InterPro" id="IPR023395">
    <property type="entry name" value="MCP_dom_sf"/>
</dbReference>
<evidence type="ECO:0000256" key="3">
    <source>
        <dbReference type="ARBA" id="ARBA00022448"/>
    </source>
</evidence>
<organism evidence="9 10">
    <name type="scientific">Clitoria ternatea</name>
    <name type="common">Butterfly pea</name>
    <dbReference type="NCBI Taxonomy" id="43366"/>
    <lineage>
        <taxon>Eukaryota</taxon>
        <taxon>Viridiplantae</taxon>
        <taxon>Streptophyta</taxon>
        <taxon>Embryophyta</taxon>
        <taxon>Tracheophyta</taxon>
        <taxon>Spermatophyta</taxon>
        <taxon>Magnoliopsida</taxon>
        <taxon>eudicotyledons</taxon>
        <taxon>Gunneridae</taxon>
        <taxon>Pentapetalae</taxon>
        <taxon>rosids</taxon>
        <taxon>fabids</taxon>
        <taxon>Fabales</taxon>
        <taxon>Fabaceae</taxon>
        <taxon>Papilionoideae</taxon>
        <taxon>50 kb inversion clade</taxon>
        <taxon>NPAAA clade</taxon>
        <taxon>indigoferoid/millettioid clade</taxon>
        <taxon>Phaseoleae</taxon>
        <taxon>Clitoria</taxon>
    </lineage>
</organism>
<keyword evidence="7" id="KW-0496">Mitochondrion</keyword>
<keyword evidence="3" id="KW-0813">Transport</keyword>
<proteinExistence type="inferred from homology"/>
<dbReference type="Proteomes" id="UP001359559">
    <property type="component" value="Unassembled WGS sequence"/>
</dbReference>